<protein>
    <submittedName>
        <fullName evidence="2">Methyltransferase domain-containing protein</fullName>
    </submittedName>
</protein>
<dbReference type="GO" id="GO:0032259">
    <property type="term" value="P:methylation"/>
    <property type="evidence" value="ECO:0007669"/>
    <property type="project" value="UniProtKB-KW"/>
</dbReference>
<dbReference type="Gene3D" id="3.40.50.150">
    <property type="entry name" value="Vaccinia Virus protein VP39"/>
    <property type="match status" value="1"/>
</dbReference>
<feature type="domain" description="Methyltransferase type 11" evidence="1">
    <location>
        <begin position="53"/>
        <end position="131"/>
    </location>
</feature>
<keyword evidence="2" id="KW-0808">Transferase</keyword>
<accession>A0A7C4FBM8</accession>
<keyword evidence="2" id="KW-0489">Methyltransferase</keyword>
<organism evidence="2">
    <name type="scientific">Thermofilum pendens</name>
    <dbReference type="NCBI Taxonomy" id="2269"/>
    <lineage>
        <taxon>Archaea</taxon>
        <taxon>Thermoproteota</taxon>
        <taxon>Thermoprotei</taxon>
        <taxon>Thermofilales</taxon>
        <taxon>Thermofilaceae</taxon>
        <taxon>Thermofilum</taxon>
    </lineage>
</organism>
<dbReference type="EMBL" id="DTFI01000008">
    <property type="protein sequence ID" value="HGI42805.1"/>
    <property type="molecule type" value="Genomic_DNA"/>
</dbReference>
<sequence>MAARLLGGFGVRLEFEAAVEVSGLDKLPEGAVVLDVFPRVGTSTTTLLEQTRVIILVAEPYPENLEVLESIVRLQRVEDRVKLMLVAPLESLKLQERVDAVFMEEVLHWTPSPQLVLKAVRNQLKQGGFLALAQTVYSSLGMKMGLIGYLLGALRPPPTSSELRSVLRVSGYRVEKWFESMGVVLARASPVTAFV</sequence>
<dbReference type="InterPro" id="IPR029063">
    <property type="entry name" value="SAM-dependent_MTases_sf"/>
</dbReference>
<proteinExistence type="predicted"/>
<dbReference type="GO" id="GO:0008757">
    <property type="term" value="F:S-adenosylmethionine-dependent methyltransferase activity"/>
    <property type="evidence" value="ECO:0007669"/>
    <property type="project" value="InterPro"/>
</dbReference>
<dbReference type="Pfam" id="PF08241">
    <property type="entry name" value="Methyltransf_11"/>
    <property type="match status" value="1"/>
</dbReference>
<comment type="caution">
    <text evidence="2">The sequence shown here is derived from an EMBL/GenBank/DDBJ whole genome shotgun (WGS) entry which is preliminary data.</text>
</comment>
<name>A0A7C4FBM8_THEPE</name>
<dbReference type="AlphaFoldDB" id="A0A7C4FBM8"/>
<dbReference type="InterPro" id="IPR013216">
    <property type="entry name" value="Methyltransf_11"/>
</dbReference>
<gene>
    <name evidence="2" type="ORF">ENV17_00240</name>
</gene>
<reference evidence="2" key="1">
    <citation type="journal article" date="2020" name="mSystems">
        <title>Genome- and Community-Level Interaction Insights into Carbon Utilization and Element Cycling Functions of Hydrothermarchaeota in Hydrothermal Sediment.</title>
        <authorList>
            <person name="Zhou Z."/>
            <person name="Liu Y."/>
            <person name="Xu W."/>
            <person name="Pan J."/>
            <person name="Luo Z.H."/>
            <person name="Li M."/>
        </authorList>
    </citation>
    <scope>NUCLEOTIDE SEQUENCE [LARGE SCALE GENOMIC DNA]</scope>
    <source>
        <strain evidence="2">SpSt-735</strain>
    </source>
</reference>
<dbReference type="SUPFAM" id="SSF53335">
    <property type="entry name" value="S-adenosyl-L-methionine-dependent methyltransferases"/>
    <property type="match status" value="1"/>
</dbReference>
<evidence type="ECO:0000313" key="2">
    <source>
        <dbReference type="EMBL" id="HGI42805.1"/>
    </source>
</evidence>
<evidence type="ECO:0000259" key="1">
    <source>
        <dbReference type="Pfam" id="PF08241"/>
    </source>
</evidence>